<feature type="region of interest" description="Disordered" evidence="1">
    <location>
        <begin position="1"/>
        <end position="43"/>
    </location>
</feature>
<dbReference type="HOGENOM" id="CLU_1360714_0_0_1"/>
<reference evidence="2 3" key="2">
    <citation type="journal article" date="2012" name="Open Biol.">
        <title>Characteristics of nucleosomes and linker DNA regions on the genome of the basidiomycete Mixia osmundae revealed by mono- and dinucleosome mapping.</title>
        <authorList>
            <person name="Nishida H."/>
            <person name="Kondo S."/>
            <person name="Matsumoto T."/>
            <person name="Suzuki Y."/>
            <person name="Yoshikawa H."/>
            <person name="Taylor T.D."/>
            <person name="Sugiyama J."/>
        </authorList>
    </citation>
    <scope>NUCLEOTIDE SEQUENCE [LARGE SCALE GENOMIC DNA]</scope>
    <source>
        <strain evidence="3">CBS 9802 / IAM 14324 / JCM 22182 / KY 12970</strain>
    </source>
</reference>
<accession>G7E128</accession>
<comment type="caution">
    <text evidence="2">The sequence shown here is derived from an EMBL/GenBank/DDBJ whole genome shotgun (WGS) entry which is preliminary data.</text>
</comment>
<dbReference type="Proteomes" id="UP000009131">
    <property type="component" value="Unassembled WGS sequence"/>
</dbReference>
<protein>
    <submittedName>
        <fullName evidence="2">Uncharacterized protein</fullName>
    </submittedName>
</protein>
<evidence type="ECO:0000313" key="2">
    <source>
        <dbReference type="EMBL" id="GAA96538.1"/>
    </source>
</evidence>
<keyword evidence="3" id="KW-1185">Reference proteome</keyword>
<dbReference type="AlphaFoldDB" id="G7E128"/>
<dbReference type="InParanoid" id="G7E128"/>
<proteinExistence type="predicted"/>
<gene>
    <name evidence="2" type="primary">Mo03206</name>
    <name evidence="2" type="ORF">E5Q_03206</name>
</gene>
<reference evidence="2 3" key="1">
    <citation type="journal article" date="2011" name="J. Gen. Appl. Microbiol.">
        <title>Draft genome sequencing of the enigmatic basidiomycete Mixia osmundae.</title>
        <authorList>
            <person name="Nishida H."/>
            <person name="Nagatsuka Y."/>
            <person name="Sugiyama J."/>
        </authorList>
    </citation>
    <scope>NUCLEOTIDE SEQUENCE [LARGE SCALE GENOMIC DNA]</scope>
    <source>
        <strain evidence="3">CBS 9802 / IAM 14324 / JCM 22182 / KY 12970</strain>
    </source>
</reference>
<evidence type="ECO:0000256" key="1">
    <source>
        <dbReference type="SAM" id="MobiDB-lite"/>
    </source>
</evidence>
<dbReference type="RefSeq" id="XP_014567418.1">
    <property type="nucleotide sequence ID" value="XM_014711932.1"/>
</dbReference>
<sequence length="201" mass="22853">MSLYERSGLRRQQPDDGMEPDELSQKRQRHAASVHPSKEPQQIAHAHGLDESLQLADLYALVRQLQQKQDQHDFERRRDIRVFIQPQAINDLCLLAYQRSQPRLYPTPSLTELRAHLADLALVTGAEPHRTTLAFLRDRVQATENRMSTNMSISSLARLCLQCERIDGLYRGTAPVATQAVLAWVLGDVEYAQVKSSVDDL</sequence>
<name>G7E128_MIXOS</name>
<organism evidence="2 3">
    <name type="scientific">Mixia osmundae (strain CBS 9802 / IAM 14324 / JCM 22182 / KY 12970)</name>
    <dbReference type="NCBI Taxonomy" id="764103"/>
    <lineage>
        <taxon>Eukaryota</taxon>
        <taxon>Fungi</taxon>
        <taxon>Dikarya</taxon>
        <taxon>Basidiomycota</taxon>
        <taxon>Pucciniomycotina</taxon>
        <taxon>Mixiomycetes</taxon>
        <taxon>Mixiales</taxon>
        <taxon>Mixiaceae</taxon>
        <taxon>Mixia</taxon>
    </lineage>
</organism>
<evidence type="ECO:0000313" key="3">
    <source>
        <dbReference type="Proteomes" id="UP000009131"/>
    </source>
</evidence>
<dbReference type="EMBL" id="BABT02000102">
    <property type="protein sequence ID" value="GAA96538.1"/>
    <property type="molecule type" value="Genomic_DNA"/>
</dbReference>